<dbReference type="RefSeq" id="WP_112113408.1">
    <property type="nucleotide sequence ID" value="NZ_BNFA01000001.1"/>
</dbReference>
<evidence type="ECO:0000313" key="1">
    <source>
        <dbReference type="EMBL" id="MRJ83269.1"/>
    </source>
</evidence>
<reference evidence="1" key="1">
    <citation type="submission" date="2019-10" db="EMBL/GenBank/DDBJ databases">
        <title>Molecular typing, antibiotic resistance determination and virulence profiling for 36 multidrug-resistant clinical Klebsiella pneumoniae isolates using second- and third-generation sequencing.</title>
        <authorList>
            <person name="Shelenkov A."/>
            <person name="Mikhaylova Y."/>
            <person name="Yanushevich Y."/>
            <person name="Samoilov A."/>
            <person name="Petrova L."/>
            <person name="Fomina V."/>
            <person name="Gusarov V."/>
            <person name="Zamyatin M."/>
            <person name="Shagin D."/>
        </authorList>
    </citation>
    <scope>NUCLEOTIDE SEQUENCE</scope>
    <source>
        <strain evidence="1">CriePir152</strain>
        <strain evidence="2 3">CriePir226</strain>
    </source>
</reference>
<gene>
    <name evidence="2" type="ORF">GJJ01_10675</name>
    <name evidence="1" type="ORF">GJJ20_25470</name>
</gene>
<organism evidence="1">
    <name type="scientific">Klebsiella pneumoniae</name>
    <dbReference type="NCBI Taxonomy" id="573"/>
    <lineage>
        <taxon>Bacteria</taxon>
        <taxon>Pseudomonadati</taxon>
        <taxon>Pseudomonadota</taxon>
        <taxon>Gammaproteobacteria</taxon>
        <taxon>Enterobacterales</taxon>
        <taxon>Enterobacteriaceae</taxon>
        <taxon>Klebsiella/Raoultella group</taxon>
        <taxon>Klebsiella</taxon>
        <taxon>Klebsiella pneumoniae complex</taxon>
    </lineage>
</organism>
<accession>A0A6A8ESR3</accession>
<sequence>MDSGNTGVKIKKVTFDWKEINKSEVSSCYRVTCKITTDNGIEVEGSYFYQWDKPGVSGLGSFNWDRTPEASAEVEAFNVAFGRVQNVLPMVIIPKNENWN</sequence>
<dbReference type="Proteomes" id="UP000441029">
    <property type="component" value="Unassembled WGS sequence"/>
</dbReference>
<evidence type="ECO:0000313" key="3">
    <source>
        <dbReference type="Proteomes" id="UP000441029"/>
    </source>
</evidence>
<comment type="caution">
    <text evidence="1">The sequence shown here is derived from an EMBL/GenBank/DDBJ whole genome shotgun (WGS) entry which is preliminary data.</text>
</comment>
<dbReference type="EMBL" id="WJVX01000038">
    <property type="protein sequence ID" value="MRJ83269.1"/>
    <property type="molecule type" value="Genomic_DNA"/>
</dbReference>
<proteinExistence type="predicted"/>
<dbReference type="EMBL" id="WJVL01000006">
    <property type="protein sequence ID" value="MRJ96419.1"/>
    <property type="molecule type" value="Genomic_DNA"/>
</dbReference>
<evidence type="ECO:0000313" key="2">
    <source>
        <dbReference type="EMBL" id="MRJ96419.1"/>
    </source>
</evidence>
<protein>
    <submittedName>
        <fullName evidence="1">Uncharacterized protein</fullName>
    </submittedName>
</protein>
<name>A0A6A8ESR3_KLEPN</name>
<dbReference type="AlphaFoldDB" id="A0A6A8ESR3"/>